<reference evidence="3 4" key="1">
    <citation type="journal article" date="2015" name="Nature">
        <title>rRNA introns, odd ribosomes, and small enigmatic genomes across a large radiation of phyla.</title>
        <authorList>
            <person name="Brown C.T."/>
            <person name="Hug L.A."/>
            <person name="Thomas B.C."/>
            <person name="Sharon I."/>
            <person name="Castelle C.J."/>
            <person name="Singh A."/>
            <person name="Wilkins M.J."/>
            <person name="Williams K.H."/>
            <person name="Banfield J.F."/>
        </authorList>
    </citation>
    <scope>NUCLEOTIDE SEQUENCE [LARGE SCALE GENOMIC DNA]</scope>
</reference>
<dbReference type="AlphaFoldDB" id="A0A0G1ZLC9"/>
<dbReference type="Gene3D" id="2.30.110.10">
    <property type="entry name" value="Electron Transport, Fmn-binding Protein, Chain A"/>
    <property type="match status" value="1"/>
</dbReference>
<proteinExistence type="predicted"/>
<comment type="caution">
    <text evidence="3">The sequence shown here is derived from an EMBL/GenBank/DDBJ whole genome shotgun (WGS) entry which is preliminary data.</text>
</comment>
<dbReference type="SUPFAM" id="SSF50475">
    <property type="entry name" value="FMN-binding split barrel"/>
    <property type="match status" value="1"/>
</dbReference>
<feature type="domain" description="Pyridoxamine 5'-phosphate oxidase N-terminal" evidence="2">
    <location>
        <begin position="6"/>
        <end position="134"/>
    </location>
</feature>
<evidence type="ECO:0000259" key="2">
    <source>
        <dbReference type="Pfam" id="PF01243"/>
    </source>
</evidence>
<dbReference type="InterPro" id="IPR052019">
    <property type="entry name" value="F420H2_bilvrd_red/Heme_oxyg"/>
</dbReference>
<evidence type="ECO:0000256" key="1">
    <source>
        <dbReference type="ARBA" id="ARBA00023002"/>
    </source>
</evidence>
<dbReference type="GO" id="GO:0016627">
    <property type="term" value="F:oxidoreductase activity, acting on the CH-CH group of donors"/>
    <property type="evidence" value="ECO:0007669"/>
    <property type="project" value="TreeGrafter"/>
</dbReference>
<evidence type="ECO:0000313" key="4">
    <source>
        <dbReference type="Proteomes" id="UP000034201"/>
    </source>
</evidence>
<gene>
    <name evidence="3" type="ORF">UY61_C0043G0006</name>
</gene>
<dbReference type="PANTHER" id="PTHR35176:SF6">
    <property type="entry name" value="HEME OXYGENASE HI_0854-RELATED"/>
    <property type="match status" value="1"/>
</dbReference>
<dbReference type="Pfam" id="PF01243">
    <property type="entry name" value="PNPOx_N"/>
    <property type="match status" value="1"/>
</dbReference>
<keyword evidence="1" id="KW-0560">Oxidoreductase</keyword>
<accession>A0A0G1ZLC9</accession>
<name>A0A0G1ZLC9_9BACT</name>
<dbReference type="InterPro" id="IPR011576">
    <property type="entry name" value="Pyridox_Oxase_N"/>
</dbReference>
<dbReference type="GO" id="GO:0070967">
    <property type="term" value="F:coenzyme F420 binding"/>
    <property type="evidence" value="ECO:0007669"/>
    <property type="project" value="TreeGrafter"/>
</dbReference>
<dbReference type="Proteomes" id="UP000034201">
    <property type="component" value="Unassembled WGS sequence"/>
</dbReference>
<organism evidence="3 4">
    <name type="scientific">Candidatus Adlerbacteria bacterium GW2011_GWC1_50_9</name>
    <dbReference type="NCBI Taxonomy" id="1618608"/>
    <lineage>
        <taxon>Bacteria</taxon>
        <taxon>Candidatus Adleribacteriota</taxon>
    </lineage>
</organism>
<dbReference type="InterPro" id="IPR012349">
    <property type="entry name" value="Split_barrel_FMN-bd"/>
</dbReference>
<dbReference type="EMBL" id="LCQQ01000043">
    <property type="protein sequence ID" value="KKW20189.1"/>
    <property type="molecule type" value="Genomic_DNA"/>
</dbReference>
<dbReference type="GO" id="GO:0005829">
    <property type="term" value="C:cytosol"/>
    <property type="evidence" value="ECO:0007669"/>
    <property type="project" value="TreeGrafter"/>
</dbReference>
<protein>
    <submittedName>
        <fullName evidence="3">Pyridoxamine 5'-phosphate oxidase-related, FMN-binding protein</fullName>
    </submittedName>
</protein>
<sequence length="136" mass="15552">MDDMTPEQLKEFLNSKALIDLASISPDGYPHAMPIWYEWDGESFRMSTLASSKKIRNLEKNPKAAFSIATHELPYKAVVGRGDAELSEDTDGALIKRLCYRYLPTDKAEMYYTMLIARGPRTQIKLTPTWMKSWQG</sequence>
<evidence type="ECO:0000313" key="3">
    <source>
        <dbReference type="EMBL" id="KKW20189.1"/>
    </source>
</evidence>
<dbReference type="PANTHER" id="PTHR35176">
    <property type="entry name" value="HEME OXYGENASE HI_0854-RELATED"/>
    <property type="match status" value="1"/>
</dbReference>